<accession>B0E5F9</accession>
<dbReference type="RefSeq" id="XP_001733638.1">
    <property type="nucleotide sequence ID" value="XM_001733586.1"/>
</dbReference>
<protein>
    <recommendedName>
        <fullName evidence="3">LIM zinc-binding domain-containing protein</fullName>
    </recommendedName>
</protein>
<dbReference type="Proteomes" id="UP000008076">
    <property type="component" value="Unassembled WGS sequence"/>
</dbReference>
<dbReference type="AlphaFoldDB" id="B0E5F9"/>
<dbReference type="OrthoDB" id="24773at2759"/>
<organism evidence="2">
    <name type="scientific">Entamoeba dispar (strain ATCC PRA-260 / SAW760)</name>
    <dbReference type="NCBI Taxonomy" id="370354"/>
    <lineage>
        <taxon>Eukaryota</taxon>
        <taxon>Amoebozoa</taxon>
        <taxon>Evosea</taxon>
        <taxon>Archamoebae</taxon>
        <taxon>Mastigamoebida</taxon>
        <taxon>Entamoebidae</taxon>
        <taxon>Entamoeba</taxon>
    </lineage>
</organism>
<dbReference type="EMBL" id="DS547786">
    <property type="protein sequence ID" value="EDR30251.1"/>
    <property type="molecule type" value="Genomic_DNA"/>
</dbReference>
<name>B0E5F9_ENTDS</name>
<evidence type="ECO:0008006" key="3">
    <source>
        <dbReference type="Google" id="ProtNLM"/>
    </source>
</evidence>
<dbReference type="SUPFAM" id="SSF57716">
    <property type="entry name" value="Glucocorticoid receptor-like (DNA-binding domain)"/>
    <property type="match status" value="1"/>
</dbReference>
<dbReference type="Gene3D" id="2.10.110.10">
    <property type="entry name" value="Cysteine Rich Protein"/>
    <property type="match status" value="1"/>
</dbReference>
<reference evidence="2" key="1">
    <citation type="submission" date="2007-12" db="EMBL/GenBank/DDBJ databases">
        <title>Annotation of Entamoeba dispar SAW760.</title>
        <authorList>
            <person name="Lorenzi H."/>
            <person name="Inman J."/>
            <person name="Schobel S."/>
            <person name="Amedeo P."/>
            <person name="Caler E."/>
        </authorList>
    </citation>
    <scope>NUCLEOTIDE SEQUENCE [LARGE SCALE GENOMIC DNA]</scope>
    <source>
        <strain evidence="2">ATCC PRA-260 / SAW760</strain>
    </source>
</reference>
<sequence>MPKCFLCGKEVYPAEKVNSDGKIFHNVCFQTYRKQQQIEYKHTKQAEYYKKADVVPAYYRVADKESGEPSRMTAGVDDEAERQRIIDEENKFLQKVAEQNTNKNVAQTTVCECGQLVDNKMNFCPYCGKPMKK</sequence>
<gene>
    <name evidence="1" type="ORF">EDI_284200</name>
</gene>
<evidence type="ECO:0000313" key="2">
    <source>
        <dbReference type="Proteomes" id="UP000008076"/>
    </source>
</evidence>
<keyword evidence="2" id="KW-1185">Reference proteome</keyword>
<dbReference type="eggNOG" id="ENOG502RE4W">
    <property type="taxonomic scope" value="Eukaryota"/>
</dbReference>
<dbReference type="GeneID" id="5878525"/>
<dbReference type="KEGG" id="edi:EDI_284200"/>
<proteinExistence type="predicted"/>
<dbReference type="OMA" id="ESMNRDG"/>
<evidence type="ECO:0000313" key="1">
    <source>
        <dbReference type="EMBL" id="EDR30251.1"/>
    </source>
</evidence>
<dbReference type="VEuPathDB" id="AmoebaDB:EDI_284200"/>